<dbReference type="InterPro" id="IPR001387">
    <property type="entry name" value="Cro/C1-type_HTH"/>
</dbReference>
<dbReference type="SUPFAM" id="SSF47413">
    <property type="entry name" value="lambda repressor-like DNA-binding domains"/>
    <property type="match status" value="1"/>
</dbReference>
<dbReference type="Gene3D" id="1.10.260.40">
    <property type="entry name" value="lambda repressor-like DNA-binding domains"/>
    <property type="match status" value="1"/>
</dbReference>
<evidence type="ECO:0000313" key="4">
    <source>
        <dbReference type="Proteomes" id="UP001200313"/>
    </source>
</evidence>
<keyword evidence="4" id="KW-1185">Reference proteome</keyword>
<evidence type="ECO:0000259" key="2">
    <source>
        <dbReference type="PROSITE" id="PS50943"/>
    </source>
</evidence>
<organism evidence="3 4">
    <name type="scientific">Intestinimonas massiliensis</name>
    <name type="common">ex Afouda et al. 2020</name>
    <dbReference type="NCBI Taxonomy" id="1673721"/>
    <lineage>
        <taxon>Bacteria</taxon>
        <taxon>Bacillati</taxon>
        <taxon>Bacillota</taxon>
        <taxon>Clostridia</taxon>
        <taxon>Eubacteriales</taxon>
        <taxon>Intestinimonas</taxon>
    </lineage>
</organism>
<dbReference type="SMART" id="SM00530">
    <property type="entry name" value="HTH_XRE"/>
    <property type="match status" value="1"/>
</dbReference>
<comment type="caution">
    <text evidence="3">The sequence shown here is derived from an EMBL/GenBank/DDBJ whole genome shotgun (WGS) entry which is preliminary data.</text>
</comment>
<dbReference type="Proteomes" id="UP001200313">
    <property type="component" value="Unassembled WGS sequence"/>
</dbReference>
<name>A0ABS9M7Q3_9FIRM</name>
<dbReference type="InterPro" id="IPR010982">
    <property type="entry name" value="Lambda_DNA-bd_dom_sf"/>
</dbReference>
<dbReference type="PROSITE" id="PS50943">
    <property type="entry name" value="HTH_CROC1"/>
    <property type="match status" value="1"/>
</dbReference>
<proteinExistence type="predicted"/>
<dbReference type="CDD" id="cd00093">
    <property type="entry name" value="HTH_XRE"/>
    <property type="match status" value="1"/>
</dbReference>
<feature type="domain" description="HTH cro/C1-type" evidence="2">
    <location>
        <begin position="7"/>
        <end position="61"/>
    </location>
</feature>
<evidence type="ECO:0000256" key="1">
    <source>
        <dbReference type="ARBA" id="ARBA00023125"/>
    </source>
</evidence>
<sequence>MTFGEKLQELLDWRGKSQSKVAELAEVSQSAISDYVNGRSTPSIDAARRIAKALDVSLWTLLNGEALAVVSMDLTERERRLVSGYRRLNDEQRAAVDQLLQAMGPDPK</sequence>
<dbReference type="Pfam" id="PF01381">
    <property type="entry name" value="HTH_3"/>
    <property type="match status" value="1"/>
</dbReference>
<accession>A0ABS9M7Q3</accession>
<dbReference type="InterPro" id="IPR050807">
    <property type="entry name" value="TransReg_Diox_bact_type"/>
</dbReference>
<keyword evidence="1" id="KW-0238">DNA-binding</keyword>
<evidence type="ECO:0000313" key="3">
    <source>
        <dbReference type="EMBL" id="MCG4526816.1"/>
    </source>
</evidence>
<dbReference type="PANTHER" id="PTHR46797:SF1">
    <property type="entry name" value="METHYLPHOSPHONATE SYNTHASE"/>
    <property type="match status" value="1"/>
</dbReference>
<dbReference type="EMBL" id="JAKNJB010000009">
    <property type="protein sequence ID" value="MCG4526816.1"/>
    <property type="molecule type" value="Genomic_DNA"/>
</dbReference>
<dbReference type="RefSeq" id="WP_050617307.1">
    <property type="nucleotide sequence ID" value="NZ_JAKNJB010000009.1"/>
</dbReference>
<dbReference type="PANTHER" id="PTHR46797">
    <property type="entry name" value="HTH-TYPE TRANSCRIPTIONAL REGULATOR"/>
    <property type="match status" value="1"/>
</dbReference>
<gene>
    <name evidence="3" type="ORF">L0P79_06960</name>
</gene>
<protein>
    <submittedName>
        <fullName evidence="3">Helix-turn-helix domain-containing protein</fullName>
    </submittedName>
</protein>
<reference evidence="3 4" key="1">
    <citation type="submission" date="2022-01" db="EMBL/GenBank/DDBJ databases">
        <title>Collection of gut derived symbiotic bacterial strains cultured from healthy donors.</title>
        <authorList>
            <person name="Lin H."/>
            <person name="Kohout C."/>
            <person name="Waligurski E."/>
            <person name="Pamer E.G."/>
        </authorList>
    </citation>
    <scope>NUCLEOTIDE SEQUENCE [LARGE SCALE GENOMIC DNA]</scope>
    <source>
        <strain evidence="3 4">DFI.3.7</strain>
    </source>
</reference>